<keyword evidence="1" id="KW-1133">Transmembrane helix</keyword>
<feature type="transmembrane region" description="Helical" evidence="1">
    <location>
        <begin position="115"/>
        <end position="136"/>
    </location>
</feature>
<reference evidence="2 3" key="1">
    <citation type="submission" date="2018-06" db="EMBL/GenBank/DDBJ databases">
        <title>Whole genome sequencing of four bacterial strains from South Shetland trench revealing bio-synthetic gene clusters.</title>
        <authorList>
            <person name="Abdel-Mageed W.M."/>
            <person name="Lehri B."/>
            <person name="Jarmusch S.A."/>
            <person name="Miranda K."/>
            <person name="Goodfellow M."/>
            <person name="Jaspars M."/>
            <person name="Karlyshev A.V."/>
        </authorList>
    </citation>
    <scope>NUCLEOTIDE SEQUENCE [LARGE SCALE GENOMIC DNA]</scope>
    <source>
        <strain evidence="2 3">SST1</strain>
    </source>
</reference>
<accession>A0A365P9H8</accession>
<dbReference type="Proteomes" id="UP000252187">
    <property type="component" value="Unassembled WGS sequence"/>
</dbReference>
<organism evidence="2 3">
    <name type="scientific">Dietzia maris</name>
    <dbReference type="NCBI Taxonomy" id="37915"/>
    <lineage>
        <taxon>Bacteria</taxon>
        <taxon>Bacillati</taxon>
        <taxon>Actinomycetota</taxon>
        <taxon>Actinomycetes</taxon>
        <taxon>Mycobacteriales</taxon>
        <taxon>Dietziaceae</taxon>
        <taxon>Dietzia</taxon>
    </lineage>
</organism>
<dbReference type="Gene3D" id="2.40.50.120">
    <property type="match status" value="1"/>
</dbReference>
<sequence>MFTGTATAQRADGDTAYYQFNVREVFAGEIGASTVVATSTHSDTCGTGYAIGTEYLVFASTSRSHGAPWSDELCSATTQSTNTRTREAAMEVYGPPRARDSEQRPVDLDDVGIPWAWWAASLAGTALIVALAAGWIHQRRRRR</sequence>
<evidence type="ECO:0000313" key="2">
    <source>
        <dbReference type="EMBL" id="RBA33790.1"/>
    </source>
</evidence>
<dbReference type="SUPFAM" id="SSF50242">
    <property type="entry name" value="TIMP-like"/>
    <property type="match status" value="1"/>
</dbReference>
<dbReference type="EMBL" id="QNTT01000030">
    <property type="protein sequence ID" value="RBA33790.1"/>
    <property type="molecule type" value="Genomic_DNA"/>
</dbReference>
<comment type="caution">
    <text evidence="2">The sequence shown here is derived from an EMBL/GenBank/DDBJ whole genome shotgun (WGS) entry which is preliminary data.</text>
</comment>
<evidence type="ECO:0000256" key="1">
    <source>
        <dbReference type="SAM" id="Phobius"/>
    </source>
</evidence>
<gene>
    <name evidence="2" type="ORF">DQ226_11565</name>
</gene>
<keyword evidence="1" id="KW-0812">Transmembrane</keyword>
<name>A0A365P9H8_9ACTN</name>
<dbReference type="AlphaFoldDB" id="A0A365P9H8"/>
<evidence type="ECO:0000313" key="3">
    <source>
        <dbReference type="Proteomes" id="UP000252187"/>
    </source>
</evidence>
<protein>
    <submittedName>
        <fullName evidence="2">Uncharacterized protein</fullName>
    </submittedName>
</protein>
<proteinExistence type="predicted"/>
<dbReference type="InterPro" id="IPR008993">
    <property type="entry name" value="TIMP-like_OB-fold"/>
</dbReference>
<keyword evidence="1" id="KW-0472">Membrane</keyword>